<protein>
    <submittedName>
        <fullName evidence="1">Uncharacterized protein</fullName>
    </submittedName>
</protein>
<gene>
    <name evidence="1" type="ORF">HOLleu_22480</name>
</gene>
<keyword evidence="2" id="KW-1185">Reference proteome</keyword>
<evidence type="ECO:0000313" key="1">
    <source>
        <dbReference type="EMBL" id="KAJ8035300.1"/>
    </source>
</evidence>
<dbReference type="AlphaFoldDB" id="A0A9Q1BZ72"/>
<reference evidence="1" key="1">
    <citation type="submission" date="2021-10" db="EMBL/GenBank/DDBJ databases">
        <title>Tropical sea cucumber genome reveals ecological adaptation and Cuvierian tubules defense mechanism.</title>
        <authorList>
            <person name="Chen T."/>
        </authorList>
    </citation>
    <scope>NUCLEOTIDE SEQUENCE</scope>
    <source>
        <strain evidence="1">Nanhai2018</strain>
        <tissue evidence="1">Muscle</tissue>
    </source>
</reference>
<dbReference type="Proteomes" id="UP001152320">
    <property type="component" value="Chromosome 10"/>
</dbReference>
<sequence length="67" mass="7748">MVFHLFGVKSSPSCAGFARYKTVEDNQQDHVPRVAKMVNDNFYFDDCLDQCLQFEKEGRLSHNCVKC</sequence>
<accession>A0A9Q1BZ72</accession>
<organism evidence="1 2">
    <name type="scientific">Holothuria leucospilota</name>
    <name type="common">Black long sea cucumber</name>
    <name type="synonym">Mertensiothuria leucospilota</name>
    <dbReference type="NCBI Taxonomy" id="206669"/>
    <lineage>
        <taxon>Eukaryota</taxon>
        <taxon>Metazoa</taxon>
        <taxon>Echinodermata</taxon>
        <taxon>Eleutherozoa</taxon>
        <taxon>Echinozoa</taxon>
        <taxon>Holothuroidea</taxon>
        <taxon>Aspidochirotacea</taxon>
        <taxon>Aspidochirotida</taxon>
        <taxon>Holothuriidae</taxon>
        <taxon>Holothuria</taxon>
    </lineage>
</organism>
<name>A0A9Q1BZ72_HOLLE</name>
<dbReference type="EMBL" id="JAIZAY010000010">
    <property type="protein sequence ID" value="KAJ8035300.1"/>
    <property type="molecule type" value="Genomic_DNA"/>
</dbReference>
<comment type="caution">
    <text evidence="1">The sequence shown here is derived from an EMBL/GenBank/DDBJ whole genome shotgun (WGS) entry which is preliminary data.</text>
</comment>
<proteinExistence type="predicted"/>
<evidence type="ECO:0000313" key="2">
    <source>
        <dbReference type="Proteomes" id="UP001152320"/>
    </source>
</evidence>